<feature type="binding site" evidence="9">
    <location>
        <begin position="348"/>
        <end position="351"/>
    </location>
    <ligand>
        <name>FAD</name>
        <dbReference type="ChEBI" id="CHEBI:57692"/>
    </ligand>
</feature>
<evidence type="ECO:0000256" key="9">
    <source>
        <dbReference type="PIRSR" id="PIRSR000350-3"/>
    </source>
</evidence>
<dbReference type="EMBL" id="GL349480">
    <property type="protein sequence ID" value="KNC53274.1"/>
    <property type="molecule type" value="Genomic_DNA"/>
</dbReference>
<dbReference type="Gene3D" id="3.30.390.30">
    <property type="match status" value="1"/>
</dbReference>
<feature type="disulfide bond" description="Redox-active" evidence="10">
    <location>
        <begin position="68"/>
        <end position="73"/>
    </location>
</feature>
<dbReference type="Gene3D" id="3.50.50.60">
    <property type="entry name" value="FAD/NAD(P)-binding domain"/>
    <property type="match status" value="2"/>
</dbReference>
<evidence type="ECO:0000256" key="6">
    <source>
        <dbReference type="ARBA" id="ARBA00023157"/>
    </source>
</evidence>
<proteinExistence type="inferred from homology"/>
<comment type="miscellaneous">
    <text evidence="11">The active site is a redox-active disulfide bond.</text>
</comment>
<feature type="binding site" evidence="9">
    <location>
        <begin position="209"/>
        <end position="216"/>
    </location>
    <ligand>
        <name>NAD(+)</name>
        <dbReference type="ChEBI" id="CHEBI:57540"/>
    </ligand>
</feature>
<dbReference type="PRINTS" id="PR00411">
    <property type="entry name" value="PNDRDTASEI"/>
</dbReference>
<dbReference type="GeneID" id="25567382"/>
<dbReference type="GO" id="GO:0045252">
    <property type="term" value="C:oxoglutarate dehydrogenase complex"/>
    <property type="evidence" value="ECO:0007669"/>
    <property type="project" value="TreeGrafter"/>
</dbReference>
<feature type="binding site" evidence="9">
    <location>
        <position position="143"/>
    </location>
    <ligand>
        <name>FAD</name>
        <dbReference type="ChEBI" id="CHEBI:57692"/>
    </ligand>
</feature>
<feature type="binding site" evidence="9">
    <location>
        <position position="342"/>
    </location>
    <ligand>
        <name>FAD</name>
        <dbReference type="ChEBI" id="CHEBI:57692"/>
    </ligand>
</feature>
<feature type="active site" description="Proton acceptor" evidence="8">
    <location>
        <position position="474"/>
    </location>
</feature>
<dbReference type="STRING" id="461836.A0A0L0DLT0"/>
<dbReference type="PANTHER" id="PTHR22912">
    <property type="entry name" value="DISULFIDE OXIDOREDUCTASE"/>
    <property type="match status" value="1"/>
</dbReference>
<dbReference type="eggNOG" id="KOG1335">
    <property type="taxonomic scope" value="Eukaryota"/>
</dbReference>
<keyword evidence="6" id="KW-1015">Disulfide bond</keyword>
<evidence type="ECO:0000313" key="14">
    <source>
        <dbReference type="EMBL" id="KNC53274.1"/>
    </source>
</evidence>
<dbReference type="GO" id="GO:0006103">
    <property type="term" value="P:2-oxoglutarate metabolic process"/>
    <property type="evidence" value="ECO:0007669"/>
    <property type="project" value="TreeGrafter"/>
</dbReference>
<dbReference type="SUPFAM" id="SSF51905">
    <property type="entry name" value="FAD/NAD(P)-binding domain"/>
    <property type="match status" value="1"/>
</dbReference>
<keyword evidence="9" id="KW-0547">Nucleotide-binding</keyword>
<evidence type="ECO:0000259" key="12">
    <source>
        <dbReference type="Pfam" id="PF02852"/>
    </source>
</evidence>
<protein>
    <recommendedName>
        <fullName evidence="11">Dihydrolipoyl dehydrogenase</fullName>
        <ecNumber evidence="11">1.8.1.4</ecNumber>
    </recommendedName>
</protein>
<dbReference type="Proteomes" id="UP000054408">
    <property type="component" value="Unassembled WGS sequence"/>
</dbReference>
<dbReference type="InterPro" id="IPR006258">
    <property type="entry name" value="Lipoamide_DH"/>
</dbReference>
<dbReference type="InterPro" id="IPR001100">
    <property type="entry name" value="Pyr_nuc-diS_OxRdtase"/>
</dbReference>
<keyword evidence="2 11" id="KW-0285">Flavoprotein</keyword>
<dbReference type="RefSeq" id="XP_013754538.1">
    <property type="nucleotide sequence ID" value="XM_013899084.1"/>
</dbReference>
<dbReference type="GO" id="GO:0050660">
    <property type="term" value="F:flavin adenine dinucleotide binding"/>
    <property type="evidence" value="ECO:0007669"/>
    <property type="project" value="InterPro"/>
</dbReference>
<dbReference type="OMA" id="CAQLGMK"/>
<evidence type="ECO:0000256" key="11">
    <source>
        <dbReference type="RuleBase" id="RU003692"/>
    </source>
</evidence>
<organism evidence="14 15">
    <name type="scientific">Thecamonas trahens ATCC 50062</name>
    <dbReference type="NCBI Taxonomy" id="461836"/>
    <lineage>
        <taxon>Eukaryota</taxon>
        <taxon>Apusozoa</taxon>
        <taxon>Apusomonadida</taxon>
        <taxon>Apusomonadidae</taxon>
        <taxon>Thecamonas</taxon>
    </lineage>
</organism>
<keyword evidence="15" id="KW-1185">Reference proteome</keyword>
<feature type="domain" description="Pyridine nucleotide-disulphide oxidoreductase dimerisation" evidence="12">
    <location>
        <begin position="376"/>
        <end position="484"/>
    </location>
</feature>
<dbReference type="NCBIfam" id="TIGR01350">
    <property type="entry name" value="lipoamide_DH"/>
    <property type="match status" value="1"/>
</dbReference>
<dbReference type="PANTHER" id="PTHR22912:SF223">
    <property type="entry name" value="DIHYDROLIPOYL DEHYDROGENASE 1, MITOCHONDRIAL"/>
    <property type="match status" value="1"/>
</dbReference>
<evidence type="ECO:0000256" key="3">
    <source>
        <dbReference type="ARBA" id="ARBA00022827"/>
    </source>
</evidence>
<feature type="binding site" evidence="9">
    <location>
        <position position="301"/>
    </location>
    <ligand>
        <name>NAD(+)</name>
        <dbReference type="ChEBI" id="CHEBI:57540"/>
    </ligand>
</feature>
<feature type="binding site" evidence="9">
    <location>
        <begin position="172"/>
        <end position="174"/>
    </location>
    <ligand>
        <name>FAD</name>
        <dbReference type="ChEBI" id="CHEBI:57692"/>
    </ligand>
</feature>
<dbReference type="InterPro" id="IPR004099">
    <property type="entry name" value="Pyr_nucl-diS_OxRdtase_dimer"/>
</dbReference>
<keyword evidence="3 9" id="KW-0274">FAD</keyword>
<feature type="binding site" evidence="9">
    <location>
        <position position="232"/>
    </location>
    <ligand>
        <name>NAD(+)</name>
        <dbReference type="ChEBI" id="CHEBI:57540"/>
    </ligand>
</feature>
<keyword evidence="7 11" id="KW-0676">Redox-active center</keyword>
<evidence type="ECO:0000256" key="2">
    <source>
        <dbReference type="ARBA" id="ARBA00022630"/>
    </source>
</evidence>
<dbReference type="Pfam" id="PF07992">
    <property type="entry name" value="Pyr_redox_2"/>
    <property type="match status" value="1"/>
</dbReference>
<evidence type="ECO:0000256" key="5">
    <source>
        <dbReference type="ARBA" id="ARBA00023027"/>
    </source>
</evidence>
<feature type="domain" description="FAD/NAD(P)-binding" evidence="13">
    <location>
        <begin position="31"/>
        <end position="357"/>
    </location>
</feature>
<dbReference type="InterPro" id="IPR036188">
    <property type="entry name" value="FAD/NAD-bd_sf"/>
</dbReference>
<evidence type="ECO:0000313" key="15">
    <source>
        <dbReference type="Proteomes" id="UP000054408"/>
    </source>
</evidence>
<dbReference type="InterPro" id="IPR016156">
    <property type="entry name" value="FAD/NAD-linked_Rdtase_dimer_sf"/>
</dbReference>
<sequence length="495" mass="51953">MLRSVRLTALAPRLRAGFASAANAAAAEEQDVVVIGGGPGGYVHAIKAAQLGMKVTCVEKRGSLGGTCLNVGCIPSKNLLHTTHLYHLSKGYFEEHGIVVPGEGTSIDVAKMMESKQEAVTTLTRGIEGLFKKNGVTYSQGWGKITSPNEVTVDLNDGGQEVIPAKKIVIATGSDPIELPFMPYDEKKVVSSTGALALEEVPKKMAVIGGGVIGLELGSVWARLGAEVTVIEFMPAIGAGMDAEIAKNFQRILKRQGLKFMTSTKVTGADTSGDGVVIHTEAAKGGKAKSLDVDVALVSVGRRRFIDGLGLEDVGVATDERGMVLTDENFQTNVPSIYAIGDVRDGAMLAHKAEEEGVVLAEAFHGEGFALDYNSIPSVIYTSPEVAWVGKNEEELKEAGVAYNVGTFPMAANSRAKACGYADGMIKVIADKETDAILGVHLIAESASELIPEAVLGVAFGASSEDIAMTCHAHPTQSEALKEACMAVTGKPIHF</sequence>
<evidence type="ECO:0000256" key="8">
    <source>
        <dbReference type="PIRSR" id="PIRSR000350-2"/>
    </source>
</evidence>
<gene>
    <name evidence="14" type="ORF">AMSG_08767</name>
</gene>
<dbReference type="PROSITE" id="PS00076">
    <property type="entry name" value="PYRIDINE_REDOX_1"/>
    <property type="match status" value="1"/>
</dbReference>
<dbReference type="AlphaFoldDB" id="A0A0L0DLT0"/>
<keyword evidence="5 9" id="KW-0520">NAD</keyword>
<name>A0A0L0DLT0_THETB</name>
<dbReference type="FunFam" id="3.50.50.60:FF:000001">
    <property type="entry name" value="Dihydrolipoyl dehydrogenase, mitochondrial"/>
    <property type="match status" value="1"/>
</dbReference>
<evidence type="ECO:0000256" key="4">
    <source>
        <dbReference type="ARBA" id="ARBA00023002"/>
    </source>
</evidence>
<keyword evidence="4 11" id="KW-0560">Oxidoreductase</keyword>
<comment type="catalytic activity">
    <reaction evidence="11">
        <text>N(6)-[(R)-dihydrolipoyl]-L-lysyl-[protein] + NAD(+) = N(6)-[(R)-lipoyl]-L-lysyl-[protein] + NADH + H(+)</text>
        <dbReference type="Rhea" id="RHEA:15045"/>
        <dbReference type="Rhea" id="RHEA-COMP:10474"/>
        <dbReference type="Rhea" id="RHEA-COMP:10475"/>
        <dbReference type="ChEBI" id="CHEBI:15378"/>
        <dbReference type="ChEBI" id="CHEBI:57540"/>
        <dbReference type="ChEBI" id="CHEBI:57945"/>
        <dbReference type="ChEBI" id="CHEBI:83099"/>
        <dbReference type="ChEBI" id="CHEBI:83100"/>
        <dbReference type="EC" id="1.8.1.4"/>
    </reaction>
</comment>
<evidence type="ECO:0000256" key="10">
    <source>
        <dbReference type="PIRSR" id="PIRSR000350-4"/>
    </source>
</evidence>
<dbReference type="EC" id="1.8.1.4" evidence="11"/>
<evidence type="ECO:0000256" key="1">
    <source>
        <dbReference type="ARBA" id="ARBA00007532"/>
    </source>
</evidence>
<evidence type="ECO:0000256" key="7">
    <source>
        <dbReference type="ARBA" id="ARBA00023284"/>
    </source>
</evidence>
<evidence type="ECO:0000259" key="13">
    <source>
        <dbReference type="Pfam" id="PF07992"/>
    </source>
</evidence>
<dbReference type="Pfam" id="PF02852">
    <property type="entry name" value="Pyr_redox_dim"/>
    <property type="match status" value="1"/>
</dbReference>
<comment type="similarity">
    <text evidence="1 11">Belongs to the class-I pyridine nucleotide-disulfide oxidoreductase family.</text>
</comment>
<dbReference type="FunFam" id="3.30.390.30:FF:000001">
    <property type="entry name" value="Dihydrolipoyl dehydrogenase"/>
    <property type="match status" value="1"/>
</dbReference>
<feature type="binding site" evidence="9">
    <location>
        <position position="77"/>
    </location>
    <ligand>
        <name>FAD</name>
        <dbReference type="ChEBI" id="CHEBI:57692"/>
    </ligand>
</feature>
<comment type="cofactor">
    <cofactor evidence="9 11">
        <name>FAD</name>
        <dbReference type="ChEBI" id="CHEBI:57692"/>
    </cofactor>
    <text evidence="9 11">Binds 1 FAD per subunit.</text>
</comment>
<dbReference type="InterPro" id="IPR023753">
    <property type="entry name" value="FAD/NAD-binding_dom"/>
</dbReference>
<dbReference type="PIRSF" id="PIRSF000350">
    <property type="entry name" value="Mercury_reductase_MerA"/>
    <property type="match status" value="1"/>
</dbReference>
<dbReference type="GO" id="GO:0004148">
    <property type="term" value="F:dihydrolipoyl dehydrogenase (NADH) activity"/>
    <property type="evidence" value="ECO:0007669"/>
    <property type="project" value="UniProtKB-EC"/>
</dbReference>
<dbReference type="OrthoDB" id="361797at2759"/>
<reference evidence="14 15" key="1">
    <citation type="submission" date="2010-05" db="EMBL/GenBank/DDBJ databases">
        <title>The Genome Sequence of Thecamonas trahens ATCC 50062.</title>
        <authorList>
            <consortium name="The Broad Institute Genome Sequencing Platform"/>
            <person name="Russ C."/>
            <person name="Cuomo C."/>
            <person name="Shea T."/>
            <person name="Young S.K."/>
            <person name="Zeng Q."/>
            <person name="Koehrsen M."/>
            <person name="Haas B."/>
            <person name="Borodovsky M."/>
            <person name="Guigo R."/>
            <person name="Alvarado L."/>
            <person name="Berlin A."/>
            <person name="Bochicchio J."/>
            <person name="Borenstein D."/>
            <person name="Chapman S."/>
            <person name="Chen Z."/>
            <person name="Freedman E."/>
            <person name="Gellesch M."/>
            <person name="Goldberg J."/>
            <person name="Griggs A."/>
            <person name="Gujja S."/>
            <person name="Heilman E."/>
            <person name="Heiman D."/>
            <person name="Hepburn T."/>
            <person name="Howarth C."/>
            <person name="Jen D."/>
            <person name="Larson L."/>
            <person name="Mehta T."/>
            <person name="Park D."/>
            <person name="Pearson M."/>
            <person name="Roberts A."/>
            <person name="Saif S."/>
            <person name="Shenoy N."/>
            <person name="Sisk P."/>
            <person name="Stolte C."/>
            <person name="Sykes S."/>
            <person name="Thomson T."/>
            <person name="Walk T."/>
            <person name="White J."/>
            <person name="Yandava C."/>
            <person name="Burger G."/>
            <person name="Gray M.W."/>
            <person name="Holland P.W.H."/>
            <person name="King N."/>
            <person name="Lang F.B.F."/>
            <person name="Roger A.J."/>
            <person name="Ruiz-Trillo I."/>
            <person name="Lander E."/>
            <person name="Nusbaum C."/>
        </authorList>
    </citation>
    <scope>NUCLEOTIDE SEQUENCE [LARGE SCALE GENOMIC DNA]</scope>
    <source>
        <strain evidence="14 15">ATCC 50062</strain>
    </source>
</reference>
<dbReference type="InterPro" id="IPR050151">
    <property type="entry name" value="Class-I_Pyr_Nuc-Dis_Oxidored"/>
</dbReference>
<dbReference type="GO" id="GO:0005739">
    <property type="term" value="C:mitochondrion"/>
    <property type="evidence" value="ECO:0007669"/>
    <property type="project" value="TreeGrafter"/>
</dbReference>
<dbReference type="SUPFAM" id="SSF55424">
    <property type="entry name" value="FAD/NAD-linked reductases, dimerisation (C-terminal) domain"/>
    <property type="match status" value="1"/>
</dbReference>
<dbReference type="PRINTS" id="PR00368">
    <property type="entry name" value="FADPNR"/>
</dbReference>
<dbReference type="InterPro" id="IPR012999">
    <property type="entry name" value="Pyr_OxRdtase_I_AS"/>
</dbReference>
<accession>A0A0L0DLT0</accession>